<accession>F2L2B0</accession>
<organism evidence="1 2">
    <name type="scientific">Thermoproteus uzoniensis (strain 768-20)</name>
    <dbReference type="NCBI Taxonomy" id="999630"/>
    <lineage>
        <taxon>Archaea</taxon>
        <taxon>Thermoproteota</taxon>
        <taxon>Thermoprotei</taxon>
        <taxon>Thermoproteales</taxon>
        <taxon>Thermoproteaceae</taxon>
        <taxon>Thermoproteus</taxon>
    </lineage>
</organism>
<dbReference type="KEGG" id="tuz:TUZN_0277"/>
<dbReference type="EMBL" id="CP002590">
    <property type="protein sequence ID" value="AEA11775.1"/>
    <property type="molecule type" value="Genomic_DNA"/>
</dbReference>
<dbReference type="HOGENOM" id="CLU_1782552_0_0_2"/>
<protein>
    <recommendedName>
        <fullName evidence="3">DUF1641 domain-containing protein</fullName>
    </recommendedName>
</protein>
<dbReference type="PANTHER" id="PTHR39180">
    <property type="match status" value="1"/>
</dbReference>
<dbReference type="Proteomes" id="UP000008138">
    <property type="component" value="Chromosome"/>
</dbReference>
<dbReference type="OrthoDB" id="56850at2157"/>
<evidence type="ECO:0008006" key="3">
    <source>
        <dbReference type="Google" id="ProtNLM"/>
    </source>
</evidence>
<dbReference type="STRING" id="999630.TUZN_0277"/>
<dbReference type="PANTHER" id="PTHR39180:SF2">
    <property type="entry name" value="DUF1641 DOMAIN-CONTAINING PROTEIN"/>
    <property type="match status" value="1"/>
</dbReference>
<keyword evidence="2" id="KW-1185">Reference proteome</keyword>
<dbReference type="GeneID" id="10359824"/>
<name>F2L2B0_THEU7</name>
<dbReference type="eggNOG" id="arCOG02113">
    <property type="taxonomic scope" value="Archaea"/>
</dbReference>
<proteinExistence type="predicted"/>
<dbReference type="AlphaFoldDB" id="F2L2B0"/>
<dbReference type="RefSeq" id="WP_013679111.1">
    <property type="nucleotide sequence ID" value="NC_015315.1"/>
</dbReference>
<dbReference type="Pfam" id="PF07849">
    <property type="entry name" value="DUF1641"/>
    <property type="match status" value="1"/>
</dbReference>
<sequence length="146" mass="15226">MSSEERIFKALADPQKQEALAVLLENIDAVKDLVVFLSELRNSGVFELLAAGIAAAKALSADLITSRDFAEKFAKFAELASAASAAASNTEGIACISKAVSGANASRPVGIYGLLQALQDPDVQRGLGYIVSIVKVLGSCLASRQQ</sequence>
<evidence type="ECO:0000313" key="1">
    <source>
        <dbReference type="EMBL" id="AEA11775.1"/>
    </source>
</evidence>
<gene>
    <name evidence="1" type="ordered locus">TUZN_0277</name>
</gene>
<reference key="2">
    <citation type="submission" date="2011-03" db="EMBL/GenBank/DDBJ databases">
        <title>Complete genome sequence of the thermoacidophilic crenarchaeon Thermoproteus uzoniensis 768-20.</title>
        <authorList>
            <person name="Mardanov A.V."/>
            <person name="Gumerov V.M."/>
            <person name="Beletsky A.V."/>
            <person name="Prokofeva M.I."/>
            <person name="Bonch-Osmolovskaya E.A."/>
            <person name="Ravin N.V."/>
            <person name="Skryabin K.G."/>
        </authorList>
    </citation>
    <scope>NUCLEOTIDE SEQUENCE</scope>
    <source>
        <strain>768-20</strain>
    </source>
</reference>
<reference evidence="1 2" key="1">
    <citation type="journal article" date="2011" name="J. Bacteriol.">
        <title>Complete genome sequence of the thermoacidophilic crenarchaeon Thermoproteus uzoniensis 768-20.</title>
        <authorList>
            <person name="Mardanov A.V."/>
            <person name="Gumerov V.M."/>
            <person name="Beletsky A.V."/>
            <person name="Prokofeva M.I."/>
            <person name="Bonch-Osmolovskaya E.A."/>
            <person name="Ravin N.V."/>
            <person name="Skryabin K.G."/>
        </authorList>
    </citation>
    <scope>NUCLEOTIDE SEQUENCE [LARGE SCALE GENOMIC DNA]</scope>
    <source>
        <strain evidence="1 2">768-20</strain>
    </source>
</reference>
<evidence type="ECO:0000313" key="2">
    <source>
        <dbReference type="Proteomes" id="UP000008138"/>
    </source>
</evidence>
<dbReference type="InterPro" id="IPR012440">
    <property type="entry name" value="DUF1641"/>
</dbReference>